<evidence type="ECO:0000256" key="2">
    <source>
        <dbReference type="ARBA" id="ARBA00022741"/>
    </source>
</evidence>
<dbReference type="GO" id="GO:0051646">
    <property type="term" value="P:mitochondrion localization"/>
    <property type="evidence" value="ECO:0007669"/>
    <property type="project" value="TreeGrafter"/>
</dbReference>
<feature type="non-terminal residue" evidence="8">
    <location>
        <position position="1"/>
    </location>
</feature>
<dbReference type="EMBL" id="REGN01000198">
    <property type="protein sequence ID" value="RNA43638.1"/>
    <property type="molecule type" value="Genomic_DNA"/>
</dbReference>
<dbReference type="Gene3D" id="1.20.5.110">
    <property type="match status" value="1"/>
</dbReference>
<evidence type="ECO:0000256" key="5">
    <source>
        <dbReference type="ARBA" id="ARBA00023136"/>
    </source>
</evidence>
<dbReference type="PANTHER" id="PTHR10465:SF3">
    <property type="entry name" value="TRANSMEMBRANE GTPASE MARF-RELATED"/>
    <property type="match status" value="1"/>
</dbReference>
<keyword evidence="2" id="KW-0547">Nucleotide-binding</keyword>
<keyword evidence="3 8" id="KW-0378">Hydrolase</keyword>
<sequence>DFTQDMKDKIRDVMEDVEKNIILILNEEIKRIHILIDEYEKPFHPDEEQLNWYKKELHEFVDRKLRNKLSNRLNSALTQTLNLTQEEIRKRVLELVESEQNRRQVANMLPREDFFITYRIDCSNLCADFKEDVNFHFSLGFTALMRRFGGNGDFNHGTSHFFADSAVNFFKKDQNSTQSNLNSFQNSNQSDNLLLLLQGFQIVANKSNMVLLAVGGIVWRGLGWKILAVTGGLYAICYLYERLMWTRKTQERVFKKQYADYASSKLKMIVGLTGQNAASQVQQELKMYLTQMCRYIDITKEEYFKEQKRYESDIKILDEVLNKSKNLKNKGRYVCSDFDKFISEFLSLEDGK</sequence>
<keyword evidence="5 6" id="KW-0472">Membrane</keyword>
<dbReference type="AlphaFoldDB" id="A0A3M7T736"/>
<dbReference type="SUPFAM" id="SSF111479">
    <property type="entry name" value="Fzo-like conserved region"/>
    <property type="match status" value="1"/>
</dbReference>
<dbReference type="Pfam" id="PF04799">
    <property type="entry name" value="Fzo_mitofusin"/>
    <property type="match status" value="1"/>
</dbReference>
<accession>A0A3M7T736</accession>
<proteinExistence type="predicted"/>
<keyword evidence="6 8" id="KW-0812">Transmembrane</keyword>
<protein>
    <submittedName>
        <fullName evidence="8">Transmembrane GTPase Marf</fullName>
        <ecNumber evidence="8">3.6.1.15</ecNumber>
    </submittedName>
</protein>
<name>A0A3M7T736_BRAPC</name>
<comment type="subcellular location">
    <subcellularLocation>
        <location evidence="1">Membrane</location>
    </subcellularLocation>
</comment>
<dbReference type="GO" id="GO:0005525">
    <property type="term" value="F:GTP binding"/>
    <property type="evidence" value="ECO:0007669"/>
    <property type="project" value="UniProtKB-KW"/>
</dbReference>
<gene>
    <name evidence="8" type="ORF">BpHYR1_028859</name>
</gene>
<organism evidence="8 9">
    <name type="scientific">Brachionus plicatilis</name>
    <name type="common">Marine rotifer</name>
    <name type="synonym">Brachionus muelleri</name>
    <dbReference type="NCBI Taxonomy" id="10195"/>
    <lineage>
        <taxon>Eukaryota</taxon>
        <taxon>Metazoa</taxon>
        <taxon>Spiralia</taxon>
        <taxon>Gnathifera</taxon>
        <taxon>Rotifera</taxon>
        <taxon>Eurotatoria</taxon>
        <taxon>Monogononta</taxon>
        <taxon>Pseudotrocha</taxon>
        <taxon>Ploima</taxon>
        <taxon>Brachionidae</taxon>
        <taxon>Brachionus</taxon>
    </lineage>
</organism>
<dbReference type="GO" id="GO:0003924">
    <property type="term" value="F:GTPase activity"/>
    <property type="evidence" value="ECO:0007669"/>
    <property type="project" value="InterPro"/>
</dbReference>
<evidence type="ECO:0000259" key="7">
    <source>
        <dbReference type="Pfam" id="PF04799"/>
    </source>
</evidence>
<feature type="domain" description="Fzo/mitofusin HR2" evidence="7">
    <location>
        <begin position="193"/>
        <end position="346"/>
    </location>
</feature>
<dbReference type="EC" id="3.6.1.15" evidence="8"/>
<dbReference type="InterPro" id="IPR027094">
    <property type="entry name" value="Mitofusin_fam"/>
</dbReference>
<dbReference type="PANTHER" id="PTHR10465">
    <property type="entry name" value="TRANSMEMBRANE GTPASE FZO1"/>
    <property type="match status" value="1"/>
</dbReference>
<feature type="transmembrane region" description="Helical" evidence="6">
    <location>
        <begin position="222"/>
        <end position="240"/>
    </location>
</feature>
<dbReference type="Proteomes" id="UP000276133">
    <property type="component" value="Unassembled WGS sequence"/>
</dbReference>
<dbReference type="InterPro" id="IPR006884">
    <property type="entry name" value="Fzo/mitofusin_HR2"/>
</dbReference>
<keyword evidence="9" id="KW-1185">Reference proteome</keyword>
<evidence type="ECO:0000256" key="1">
    <source>
        <dbReference type="ARBA" id="ARBA00004370"/>
    </source>
</evidence>
<dbReference type="GO" id="GO:0005741">
    <property type="term" value="C:mitochondrial outer membrane"/>
    <property type="evidence" value="ECO:0007669"/>
    <property type="project" value="InterPro"/>
</dbReference>
<evidence type="ECO:0000313" key="9">
    <source>
        <dbReference type="Proteomes" id="UP000276133"/>
    </source>
</evidence>
<evidence type="ECO:0000256" key="4">
    <source>
        <dbReference type="ARBA" id="ARBA00023134"/>
    </source>
</evidence>
<evidence type="ECO:0000313" key="8">
    <source>
        <dbReference type="EMBL" id="RNA43638.1"/>
    </source>
</evidence>
<evidence type="ECO:0000256" key="6">
    <source>
        <dbReference type="SAM" id="Phobius"/>
    </source>
</evidence>
<comment type="caution">
    <text evidence="8">The sequence shown here is derived from an EMBL/GenBank/DDBJ whole genome shotgun (WGS) entry which is preliminary data.</text>
</comment>
<dbReference type="GO" id="GO:0008053">
    <property type="term" value="P:mitochondrial fusion"/>
    <property type="evidence" value="ECO:0007669"/>
    <property type="project" value="InterPro"/>
</dbReference>
<keyword evidence="6" id="KW-1133">Transmembrane helix</keyword>
<keyword evidence="4" id="KW-0342">GTP-binding</keyword>
<dbReference type="OrthoDB" id="6256226at2759"/>
<reference evidence="8 9" key="1">
    <citation type="journal article" date="2018" name="Sci. Rep.">
        <title>Genomic signatures of local adaptation to the degree of environmental predictability in rotifers.</title>
        <authorList>
            <person name="Franch-Gras L."/>
            <person name="Hahn C."/>
            <person name="Garcia-Roger E.M."/>
            <person name="Carmona M.J."/>
            <person name="Serra M."/>
            <person name="Gomez A."/>
        </authorList>
    </citation>
    <scope>NUCLEOTIDE SEQUENCE [LARGE SCALE GENOMIC DNA]</scope>
    <source>
        <strain evidence="8">HYR1</strain>
    </source>
</reference>
<dbReference type="STRING" id="10195.A0A3M7T736"/>
<evidence type="ECO:0000256" key="3">
    <source>
        <dbReference type="ARBA" id="ARBA00022801"/>
    </source>
</evidence>